<dbReference type="OrthoDB" id="6164237at2"/>
<gene>
    <name evidence="1" type="ORF">WM2015_1149</name>
</gene>
<dbReference type="STRING" id="1579979.WM2015_1149"/>
<dbReference type="Proteomes" id="UP000066624">
    <property type="component" value="Chromosome"/>
</dbReference>
<keyword evidence="2" id="KW-1185">Reference proteome</keyword>
<dbReference type="AlphaFoldDB" id="A0A0K0XV17"/>
<dbReference type="RefSeq" id="WP_049725161.1">
    <property type="nucleotide sequence ID" value="NZ_CP012154.1"/>
</dbReference>
<evidence type="ECO:0000313" key="1">
    <source>
        <dbReference type="EMBL" id="AKS41523.1"/>
    </source>
</evidence>
<accession>A0A0K0XV17</accession>
<dbReference type="EMBL" id="CP012154">
    <property type="protein sequence ID" value="AKS41523.1"/>
    <property type="molecule type" value="Genomic_DNA"/>
</dbReference>
<proteinExistence type="predicted"/>
<reference evidence="1 2" key="1">
    <citation type="submission" date="2015-07" db="EMBL/GenBank/DDBJ databases">
        <authorList>
            <person name="Noorani M."/>
        </authorList>
    </citation>
    <scope>NUCLEOTIDE SEQUENCE [LARGE SCALE GENOMIC DNA]</scope>
    <source>
        <strain evidence="1 2">KCTC 42284</strain>
    </source>
</reference>
<name>A0A0K0XV17_9GAMM</name>
<sequence>MNGLGLLDLPSPLLALFDQGLAGLGLPALLRVVLYGIASGWLSMVLYRHWSRQRELAELSEATRAVRRELAAYDGPFDGLLERALKLLKLNSRHLRLSFVPALLAGLPLLLILPWLSNQFSLSVPEAGSTVTIQATGLSATADLPQWTDPTAQWTPETQTWTIPWPADAASVALRWNGETLYQLPGEQPAAIVHRRRPVFNLLIGNPAGYLPDNAPLDALHLDMPTRELHGFGPGWLRGWLFCYLLIMFISALFLRWRWKLS</sequence>
<protein>
    <submittedName>
        <fullName evidence="1">Uncharacterized protein</fullName>
    </submittedName>
</protein>
<dbReference type="KEGG" id="wma:WM2015_1149"/>
<organism evidence="1 2">
    <name type="scientific">Wenzhouxiangella marina</name>
    <dbReference type="NCBI Taxonomy" id="1579979"/>
    <lineage>
        <taxon>Bacteria</taxon>
        <taxon>Pseudomonadati</taxon>
        <taxon>Pseudomonadota</taxon>
        <taxon>Gammaproteobacteria</taxon>
        <taxon>Chromatiales</taxon>
        <taxon>Wenzhouxiangellaceae</taxon>
        <taxon>Wenzhouxiangella</taxon>
    </lineage>
</organism>
<evidence type="ECO:0000313" key="2">
    <source>
        <dbReference type="Proteomes" id="UP000066624"/>
    </source>
</evidence>